<feature type="chain" id="PRO_5043394298" description="Cuticle protein" evidence="1">
    <location>
        <begin position="18"/>
        <end position="172"/>
    </location>
</feature>
<dbReference type="Proteomes" id="UP001054837">
    <property type="component" value="Unassembled WGS sequence"/>
</dbReference>
<evidence type="ECO:0000313" key="3">
    <source>
        <dbReference type="Proteomes" id="UP001054837"/>
    </source>
</evidence>
<sequence>MFAKIAFFCAALVAVSASGLIAAPLVNTGVSATSSTQDAYGNYAYRYDIQDAATGSINSKAEVGKVGAVAVAAPAVAYAAPAVATYAAPAVAAYSAPAVAAYAAPVVASYAAPALAARVAYGGIAAPVLAGRVAYGGYAAPVAYGGVLGHGAALGLGYGAGIYGAGLGKGIY</sequence>
<evidence type="ECO:0008006" key="4">
    <source>
        <dbReference type="Google" id="ProtNLM"/>
    </source>
</evidence>
<protein>
    <recommendedName>
        <fullName evidence="4">Cuticle protein</fullName>
    </recommendedName>
</protein>
<keyword evidence="1" id="KW-0732">Signal</keyword>
<name>A0AAV4W0C5_9ARAC</name>
<proteinExistence type="predicted"/>
<evidence type="ECO:0000313" key="2">
    <source>
        <dbReference type="EMBL" id="GIY75545.1"/>
    </source>
</evidence>
<evidence type="ECO:0000256" key="1">
    <source>
        <dbReference type="SAM" id="SignalP"/>
    </source>
</evidence>
<comment type="caution">
    <text evidence="2">The sequence shown here is derived from an EMBL/GenBank/DDBJ whole genome shotgun (WGS) entry which is preliminary data.</text>
</comment>
<organism evidence="2 3">
    <name type="scientific">Caerostris darwini</name>
    <dbReference type="NCBI Taxonomy" id="1538125"/>
    <lineage>
        <taxon>Eukaryota</taxon>
        <taxon>Metazoa</taxon>
        <taxon>Ecdysozoa</taxon>
        <taxon>Arthropoda</taxon>
        <taxon>Chelicerata</taxon>
        <taxon>Arachnida</taxon>
        <taxon>Araneae</taxon>
        <taxon>Araneomorphae</taxon>
        <taxon>Entelegynae</taxon>
        <taxon>Araneoidea</taxon>
        <taxon>Araneidae</taxon>
        <taxon>Caerostris</taxon>
    </lineage>
</organism>
<dbReference type="EMBL" id="BPLQ01013877">
    <property type="protein sequence ID" value="GIY75545.1"/>
    <property type="molecule type" value="Genomic_DNA"/>
</dbReference>
<feature type="signal peptide" evidence="1">
    <location>
        <begin position="1"/>
        <end position="17"/>
    </location>
</feature>
<keyword evidence="3" id="KW-1185">Reference proteome</keyword>
<accession>A0AAV4W0C5</accession>
<reference evidence="2 3" key="1">
    <citation type="submission" date="2021-06" db="EMBL/GenBank/DDBJ databases">
        <title>Caerostris darwini draft genome.</title>
        <authorList>
            <person name="Kono N."/>
            <person name="Arakawa K."/>
        </authorList>
    </citation>
    <scope>NUCLEOTIDE SEQUENCE [LARGE SCALE GENOMIC DNA]</scope>
</reference>
<dbReference type="AlphaFoldDB" id="A0AAV4W0C5"/>
<gene>
    <name evidence="2" type="primary">AVEN_42305_1</name>
    <name evidence="2" type="ORF">CDAR_238391</name>
</gene>